<reference evidence="2 3" key="1">
    <citation type="submission" date="2019-03" db="EMBL/GenBank/DDBJ databases">
        <title>Genomic Encyclopedia of Archaeal and Bacterial Type Strains, Phase II (KMG-II): from individual species to whole genera.</title>
        <authorList>
            <person name="Goeker M."/>
        </authorList>
    </citation>
    <scope>NUCLEOTIDE SEQUENCE [LARGE SCALE GENOMIC DNA]</scope>
    <source>
        <strain evidence="2 3">DSM 15388</strain>
    </source>
</reference>
<dbReference type="Pfam" id="PF01593">
    <property type="entry name" value="Amino_oxidase"/>
    <property type="match status" value="1"/>
</dbReference>
<dbReference type="SUPFAM" id="SSF51905">
    <property type="entry name" value="FAD/NAD(P)-binding domain"/>
    <property type="match status" value="1"/>
</dbReference>
<evidence type="ECO:0000313" key="2">
    <source>
        <dbReference type="EMBL" id="TCS43862.1"/>
    </source>
</evidence>
<evidence type="ECO:0000259" key="1">
    <source>
        <dbReference type="Pfam" id="PF01593"/>
    </source>
</evidence>
<dbReference type="OrthoDB" id="5792777at2"/>
<comment type="caution">
    <text evidence="2">The sequence shown here is derived from an EMBL/GenBank/DDBJ whole genome shotgun (WGS) entry which is preliminary data.</text>
</comment>
<dbReference type="PANTHER" id="PTHR16128:SF5">
    <property type="entry name" value="FAD_NAD(P)-BINDING OXIDOREDUCTASE FAMILY PROTEIN"/>
    <property type="match status" value="1"/>
</dbReference>
<dbReference type="AlphaFoldDB" id="A0A4R3IFU5"/>
<feature type="domain" description="Amine oxidase" evidence="1">
    <location>
        <begin position="121"/>
        <end position="324"/>
    </location>
</feature>
<name>A0A4R3IFU5_9GAMM</name>
<dbReference type="Gene3D" id="3.50.50.60">
    <property type="entry name" value="FAD/NAD(P)-binding domain"/>
    <property type="match status" value="1"/>
</dbReference>
<dbReference type="Pfam" id="PF13450">
    <property type="entry name" value="NAD_binding_8"/>
    <property type="match status" value="1"/>
</dbReference>
<accession>A0A4R3IFU5</accession>
<dbReference type="EMBL" id="SLZR01000001">
    <property type="protein sequence ID" value="TCS43862.1"/>
    <property type="molecule type" value="Genomic_DNA"/>
</dbReference>
<dbReference type="Proteomes" id="UP000295793">
    <property type="component" value="Unassembled WGS sequence"/>
</dbReference>
<dbReference type="InterPro" id="IPR036188">
    <property type="entry name" value="FAD/NAD-bd_sf"/>
</dbReference>
<dbReference type="Gene3D" id="3.90.660.10">
    <property type="match status" value="1"/>
</dbReference>
<dbReference type="RefSeq" id="WP_132698977.1">
    <property type="nucleotide sequence ID" value="NZ_SLZR01000001.1"/>
</dbReference>
<protein>
    <recommendedName>
        <fullName evidence="1">Amine oxidase domain-containing protein</fullName>
    </recommendedName>
</protein>
<gene>
    <name evidence="2" type="ORF">BCF53_101205</name>
</gene>
<dbReference type="InterPro" id="IPR002937">
    <property type="entry name" value="Amino_oxidase"/>
</dbReference>
<organism evidence="2 3">
    <name type="scientific">Reinekea marinisedimentorum</name>
    <dbReference type="NCBI Taxonomy" id="230495"/>
    <lineage>
        <taxon>Bacteria</taxon>
        <taxon>Pseudomonadati</taxon>
        <taxon>Pseudomonadota</taxon>
        <taxon>Gammaproteobacteria</taxon>
        <taxon>Oceanospirillales</taxon>
        <taxon>Saccharospirillaceae</taxon>
        <taxon>Reinekea</taxon>
    </lineage>
</organism>
<dbReference type="GO" id="GO:0016491">
    <property type="term" value="F:oxidoreductase activity"/>
    <property type="evidence" value="ECO:0007669"/>
    <property type="project" value="InterPro"/>
</dbReference>
<dbReference type="PANTHER" id="PTHR16128">
    <property type="entry name" value="FAD/NAD(P)-BINDING OXIDOREDUCTASE FAMILY PROTEIN"/>
    <property type="match status" value="1"/>
</dbReference>
<proteinExistence type="predicted"/>
<sequence>MAEFAVIGGGLAGTTLANSLKGAGHLVAIFEKNDECGGRLASHIADQWQADIGTQYFTAKTEEFQQQVDQWQAHGLAQVWPVEPWIYESEELKQSSKKSVVRYVGTPAMTSLIEPLDDDIQVYTQTRIDRLDRHNGKWRLWDANGEHFGFFDAVLITAPMAQTMALLPPSHHLGYSARHTVMKPCWSCAITFDAALAIDVNAVFCNNGIVSWVARDSSKPQRNSALETWVVHFSASWTSNHLQATEDLVINQSLNFLGQIATQALPPVKDAYSHCWLYAMNSAASKAMSLWDKQQRIGIAGDWTMGTRLEDAWLSAQRLAKEVIHSGEF</sequence>
<evidence type="ECO:0000313" key="3">
    <source>
        <dbReference type="Proteomes" id="UP000295793"/>
    </source>
</evidence>
<keyword evidence="3" id="KW-1185">Reference proteome</keyword>